<dbReference type="OrthoDB" id="9805537at2"/>
<dbReference type="SUPFAM" id="SSF143548">
    <property type="entry name" value="Serine metabolism enzymes domain"/>
    <property type="match status" value="1"/>
</dbReference>
<dbReference type="NCBIfam" id="TIGR00720">
    <property type="entry name" value="sda_mono"/>
    <property type="match status" value="1"/>
</dbReference>
<dbReference type="PANTHER" id="PTHR30182">
    <property type="entry name" value="L-SERINE DEHYDRATASE"/>
    <property type="match status" value="1"/>
</dbReference>
<dbReference type="GO" id="GO:0009063">
    <property type="term" value="P:amino acid catabolic process"/>
    <property type="evidence" value="ECO:0007669"/>
    <property type="project" value="UniProtKB-ARBA"/>
</dbReference>
<dbReference type="Pfam" id="PF03313">
    <property type="entry name" value="SDH_alpha"/>
    <property type="match status" value="1"/>
</dbReference>
<dbReference type="EC" id="4.3.1.17" evidence="11"/>
<keyword evidence="4 11" id="KW-0312">Gluconeogenesis</keyword>
<comment type="cofactor">
    <cofactor evidence="1 11">
        <name>[4Fe-4S] cluster</name>
        <dbReference type="ChEBI" id="CHEBI:49883"/>
    </cofactor>
</comment>
<keyword evidence="8 11" id="KW-0411">Iron-sulfur</keyword>
<dbReference type="InterPro" id="IPR029009">
    <property type="entry name" value="ASB_dom_sf"/>
</dbReference>
<keyword evidence="5 11" id="KW-0004">4Fe-4S</keyword>
<dbReference type="GO" id="GO:0051539">
    <property type="term" value="F:4 iron, 4 sulfur cluster binding"/>
    <property type="evidence" value="ECO:0007669"/>
    <property type="project" value="UniProtKB-UniRule"/>
</dbReference>
<gene>
    <name evidence="14" type="ORF">EKE94_07310</name>
</gene>
<evidence type="ECO:0000256" key="6">
    <source>
        <dbReference type="ARBA" id="ARBA00022723"/>
    </source>
</evidence>
<comment type="catalytic activity">
    <reaction evidence="10 11">
        <text>L-serine = pyruvate + NH4(+)</text>
        <dbReference type="Rhea" id="RHEA:19169"/>
        <dbReference type="ChEBI" id="CHEBI:15361"/>
        <dbReference type="ChEBI" id="CHEBI:28938"/>
        <dbReference type="ChEBI" id="CHEBI:33384"/>
        <dbReference type="EC" id="4.3.1.17"/>
    </reaction>
</comment>
<dbReference type="Pfam" id="PF03315">
    <property type="entry name" value="SDH_beta"/>
    <property type="match status" value="1"/>
</dbReference>
<comment type="pathway">
    <text evidence="2">Carbohydrate biosynthesis; gluconeogenesis.</text>
</comment>
<dbReference type="GO" id="GO:0003941">
    <property type="term" value="F:L-serine ammonia-lyase activity"/>
    <property type="evidence" value="ECO:0007669"/>
    <property type="project" value="UniProtKB-UniRule"/>
</dbReference>
<dbReference type="EMBL" id="RQXX01000002">
    <property type="protein sequence ID" value="RVV98703.1"/>
    <property type="molecule type" value="Genomic_DNA"/>
</dbReference>
<keyword evidence="7 11" id="KW-0408">Iron</keyword>
<feature type="domain" description="Serine dehydratase beta chain" evidence="13">
    <location>
        <begin position="4"/>
        <end position="155"/>
    </location>
</feature>
<evidence type="ECO:0000256" key="5">
    <source>
        <dbReference type="ARBA" id="ARBA00022485"/>
    </source>
</evidence>
<dbReference type="InterPro" id="IPR005130">
    <property type="entry name" value="Ser_deHydtase-like_asu"/>
</dbReference>
<comment type="similarity">
    <text evidence="3 11">Belongs to the iron-sulfur dependent L-serine dehydratase family.</text>
</comment>
<sequence>MFLSVLDLFKIGVGPSSSHTMGPMVAAGRFLDRLRGSPFAAAGVRASLHGSLAFTGAGHATDRATILGLAGLSPETYDAEAAETALEEIRRDRQVTPPDLGPLAFDPATDLVFDYDRTLPGHANGMILTATDAQGDAILSETYYSVGGGFVLTEAELAEGAARDDGPPVPYPFKTAAEMLEMCAATGDSIAALKRANELSRRTPAALDRGLARIWETMSDCLDRGLATSGTLPGGLNVRRRAAGIHDSLLAERGRNLAPPHVINDWMSAYAMAVNEENAAGNQVVTAPTNGAAGVIPAVIRYWLTHVPGATPAGVPEFLLTAAAIGGLIKFNASISGAECGCQAEVGSASAMAAAGLAAVLGGSPEQIENAAEIALEHHLGMTCDPVRGLVQVPCIERNGLGAIKAVSAASLSLRGDGSHLVPLDAAIETMRQTGRDMSEKYKETSLGGLAVNVPNC</sequence>
<dbReference type="InterPro" id="IPR004644">
    <property type="entry name" value="Fe-S_L-Ser_mono"/>
</dbReference>
<evidence type="ECO:0000313" key="14">
    <source>
        <dbReference type="EMBL" id="RVV98703.1"/>
    </source>
</evidence>
<evidence type="ECO:0000256" key="2">
    <source>
        <dbReference type="ARBA" id="ARBA00004742"/>
    </source>
</evidence>
<keyword evidence="6 11" id="KW-0479">Metal-binding</keyword>
<proteinExistence type="inferred from homology"/>
<dbReference type="InterPro" id="IPR005131">
    <property type="entry name" value="Ser_deHydtase_bsu"/>
</dbReference>
<dbReference type="GO" id="GO:0046872">
    <property type="term" value="F:metal ion binding"/>
    <property type="evidence" value="ECO:0007669"/>
    <property type="project" value="UniProtKB-KW"/>
</dbReference>
<dbReference type="FunFam" id="3.30.1330.90:FF:000001">
    <property type="entry name" value="L-serine ammonia-lyase 1"/>
    <property type="match status" value="1"/>
</dbReference>
<name>A0A438AIX1_9RHOB</name>
<reference evidence="14 15" key="1">
    <citation type="submission" date="2018-11" db="EMBL/GenBank/DDBJ databases">
        <title>Mesobaculum littorinae gen. nov., sp. nov., isolated from Littorina scabra that represents a novel genus of the order Rhodobacteraceae.</title>
        <authorList>
            <person name="Li F."/>
        </authorList>
    </citation>
    <scope>NUCLEOTIDE SEQUENCE [LARGE SCALE GENOMIC DNA]</scope>
    <source>
        <strain evidence="14 15">M0103</strain>
    </source>
</reference>
<dbReference type="GO" id="GO:0006094">
    <property type="term" value="P:gluconeogenesis"/>
    <property type="evidence" value="ECO:0007669"/>
    <property type="project" value="UniProtKB-KW"/>
</dbReference>
<evidence type="ECO:0000256" key="10">
    <source>
        <dbReference type="ARBA" id="ARBA00049406"/>
    </source>
</evidence>
<dbReference type="AlphaFoldDB" id="A0A438AIX1"/>
<feature type="domain" description="Serine dehydratase-like alpha subunit" evidence="12">
    <location>
        <begin position="192"/>
        <end position="451"/>
    </location>
</feature>
<keyword evidence="15" id="KW-1185">Reference proteome</keyword>
<dbReference type="Gene3D" id="3.30.1330.90">
    <property type="entry name" value="D-3-phosphoglycerate dehydrogenase, domain 3"/>
    <property type="match status" value="1"/>
</dbReference>
<evidence type="ECO:0000256" key="4">
    <source>
        <dbReference type="ARBA" id="ARBA00022432"/>
    </source>
</evidence>
<evidence type="ECO:0000256" key="9">
    <source>
        <dbReference type="ARBA" id="ARBA00023239"/>
    </source>
</evidence>
<keyword evidence="9 11" id="KW-0456">Lyase</keyword>
<evidence type="ECO:0000313" key="15">
    <source>
        <dbReference type="Proteomes" id="UP000285908"/>
    </source>
</evidence>
<accession>A0A438AIX1</accession>
<dbReference type="RefSeq" id="WP_127905934.1">
    <property type="nucleotide sequence ID" value="NZ_RQXX01000002.1"/>
</dbReference>
<organism evidence="14 15">
    <name type="scientific">Mesobaculum littorinae</name>
    <dbReference type="NCBI Taxonomy" id="2486419"/>
    <lineage>
        <taxon>Bacteria</taxon>
        <taxon>Pseudomonadati</taxon>
        <taxon>Pseudomonadota</taxon>
        <taxon>Alphaproteobacteria</taxon>
        <taxon>Rhodobacterales</taxon>
        <taxon>Roseobacteraceae</taxon>
        <taxon>Mesobaculum</taxon>
    </lineage>
</organism>
<dbReference type="InterPro" id="IPR051318">
    <property type="entry name" value="Fe-S_L-Ser"/>
</dbReference>
<evidence type="ECO:0000256" key="7">
    <source>
        <dbReference type="ARBA" id="ARBA00023004"/>
    </source>
</evidence>
<evidence type="ECO:0000256" key="1">
    <source>
        <dbReference type="ARBA" id="ARBA00001966"/>
    </source>
</evidence>
<evidence type="ECO:0000256" key="8">
    <source>
        <dbReference type="ARBA" id="ARBA00023014"/>
    </source>
</evidence>
<evidence type="ECO:0000256" key="11">
    <source>
        <dbReference type="RuleBase" id="RU366059"/>
    </source>
</evidence>
<comment type="caution">
    <text evidence="14">The sequence shown here is derived from an EMBL/GenBank/DDBJ whole genome shotgun (WGS) entry which is preliminary data.</text>
</comment>
<evidence type="ECO:0000256" key="3">
    <source>
        <dbReference type="ARBA" id="ARBA00008636"/>
    </source>
</evidence>
<evidence type="ECO:0000259" key="12">
    <source>
        <dbReference type="Pfam" id="PF03313"/>
    </source>
</evidence>
<dbReference type="Proteomes" id="UP000285908">
    <property type="component" value="Unassembled WGS sequence"/>
</dbReference>
<evidence type="ECO:0000259" key="13">
    <source>
        <dbReference type="Pfam" id="PF03315"/>
    </source>
</evidence>
<protein>
    <recommendedName>
        <fullName evidence="11">L-serine dehydratase</fullName>
        <ecNumber evidence="11">4.3.1.17</ecNumber>
    </recommendedName>
</protein>
<dbReference type="PANTHER" id="PTHR30182:SF1">
    <property type="entry name" value="L-SERINE DEHYDRATASE 1"/>
    <property type="match status" value="1"/>
</dbReference>